<name>X1LJ99_9ZZZZ</name>
<reference evidence="1" key="1">
    <citation type="journal article" date="2014" name="Front. Microbiol.">
        <title>High frequency of phylogenetically diverse reductive dehalogenase-homologous genes in deep subseafloor sedimentary metagenomes.</title>
        <authorList>
            <person name="Kawai M."/>
            <person name="Futagami T."/>
            <person name="Toyoda A."/>
            <person name="Takaki Y."/>
            <person name="Nishi S."/>
            <person name="Hori S."/>
            <person name="Arai W."/>
            <person name="Tsubouchi T."/>
            <person name="Morono Y."/>
            <person name="Uchiyama I."/>
            <person name="Ito T."/>
            <person name="Fujiyama A."/>
            <person name="Inagaki F."/>
            <person name="Takami H."/>
        </authorList>
    </citation>
    <scope>NUCLEOTIDE SEQUENCE</scope>
    <source>
        <strain evidence="1">Expedition CK06-06</strain>
    </source>
</reference>
<protein>
    <submittedName>
        <fullName evidence="1">Uncharacterized protein</fullName>
    </submittedName>
</protein>
<proteinExistence type="predicted"/>
<comment type="caution">
    <text evidence="1">The sequence shown here is derived from an EMBL/GenBank/DDBJ whole genome shotgun (WGS) entry which is preliminary data.</text>
</comment>
<dbReference type="AlphaFoldDB" id="X1LJ99"/>
<sequence>MVNAGTLAAKTVTPLTCSACPGKSSAILRDSSLSSESTLLR</sequence>
<dbReference type="EMBL" id="BARV01011276">
    <property type="protein sequence ID" value="GAI05916.1"/>
    <property type="molecule type" value="Genomic_DNA"/>
</dbReference>
<accession>X1LJ99</accession>
<feature type="non-terminal residue" evidence="1">
    <location>
        <position position="41"/>
    </location>
</feature>
<gene>
    <name evidence="1" type="ORF">S06H3_21463</name>
</gene>
<organism evidence="1">
    <name type="scientific">marine sediment metagenome</name>
    <dbReference type="NCBI Taxonomy" id="412755"/>
    <lineage>
        <taxon>unclassified sequences</taxon>
        <taxon>metagenomes</taxon>
        <taxon>ecological metagenomes</taxon>
    </lineage>
</organism>
<evidence type="ECO:0000313" key="1">
    <source>
        <dbReference type="EMBL" id="GAI05916.1"/>
    </source>
</evidence>